<feature type="region of interest" description="Disordered" evidence="1">
    <location>
        <begin position="19"/>
        <end position="74"/>
    </location>
</feature>
<evidence type="ECO:0000313" key="3">
    <source>
        <dbReference type="Proteomes" id="UP000887013"/>
    </source>
</evidence>
<sequence>MVDKNEDVDFEMDALSDCLSDVGKNSSDSESDGLSADYYESDFRRPNKRQKRNVIESDSENDFEEEWIKNNSPV</sequence>
<protein>
    <submittedName>
        <fullName evidence="2">Uncharacterized protein</fullName>
    </submittedName>
</protein>
<dbReference type="AlphaFoldDB" id="A0A8X6TT51"/>
<evidence type="ECO:0000256" key="1">
    <source>
        <dbReference type="SAM" id="MobiDB-lite"/>
    </source>
</evidence>
<dbReference type="EMBL" id="BMAW01112591">
    <property type="protein sequence ID" value="GFT53343.1"/>
    <property type="molecule type" value="Genomic_DNA"/>
</dbReference>
<proteinExistence type="predicted"/>
<comment type="caution">
    <text evidence="2">The sequence shown here is derived from an EMBL/GenBank/DDBJ whole genome shotgun (WGS) entry which is preliminary data.</text>
</comment>
<evidence type="ECO:0000313" key="2">
    <source>
        <dbReference type="EMBL" id="GFT53343.1"/>
    </source>
</evidence>
<accession>A0A8X6TT51</accession>
<reference evidence="2" key="1">
    <citation type="submission" date="2020-08" db="EMBL/GenBank/DDBJ databases">
        <title>Multicomponent nature underlies the extraordinary mechanical properties of spider dragline silk.</title>
        <authorList>
            <person name="Kono N."/>
            <person name="Nakamura H."/>
            <person name="Mori M."/>
            <person name="Yoshida Y."/>
            <person name="Ohtoshi R."/>
            <person name="Malay A.D."/>
            <person name="Moran D.A.P."/>
            <person name="Tomita M."/>
            <person name="Numata K."/>
            <person name="Arakawa K."/>
        </authorList>
    </citation>
    <scope>NUCLEOTIDE SEQUENCE</scope>
</reference>
<keyword evidence="3" id="KW-1185">Reference proteome</keyword>
<name>A0A8X6TT51_NEPPI</name>
<organism evidence="2 3">
    <name type="scientific">Nephila pilipes</name>
    <name type="common">Giant wood spider</name>
    <name type="synonym">Nephila maculata</name>
    <dbReference type="NCBI Taxonomy" id="299642"/>
    <lineage>
        <taxon>Eukaryota</taxon>
        <taxon>Metazoa</taxon>
        <taxon>Ecdysozoa</taxon>
        <taxon>Arthropoda</taxon>
        <taxon>Chelicerata</taxon>
        <taxon>Arachnida</taxon>
        <taxon>Araneae</taxon>
        <taxon>Araneomorphae</taxon>
        <taxon>Entelegynae</taxon>
        <taxon>Araneoidea</taxon>
        <taxon>Nephilidae</taxon>
        <taxon>Nephila</taxon>
    </lineage>
</organism>
<dbReference type="Proteomes" id="UP000887013">
    <property type="component" value="Unassembled WGS sequence"/>
</dbReference>
<gene>
    <name evidence="2" type="ORF">NPIL_690841</name>
</gene>